<reference evidence="1 2" key="1">
    <citation type="submission" date="2020-08" db="EMBL/GenBank/DDBJ databases">
        <title>Sequencing the genomes of 1000 actinobacteria strains.</title>
        <authorList>
            <person name="Klenk H.-P."/>
        </authorList>
    </citation>
    <scope>NUCLEOTIDE SEQUENCE [LARGE SCALE GENOMIC DNA]</scope>
    <source>
        <strain evidence="1 2">DSM 28967</strain>
    </source>
</reference>
<comment type="caution">
    <text evidence="1">The sequence shown here is derived from an EMBL/GenBank/DDBJ whole genome shotgun (WGS) entry which is preliminary data.</text>
</comment>
<accession>A0A7W9JEE1</accession>
<dbReference type="RefSeq" id="WP_184803109.1">
    <property type="nucleotide sequence ID" value="NZ_JACHMY010000001.1"/>
</dbReference>
<evidence type="ECO:0000313" key="2">
    <source>
        <dbReference type="Proteomes" id="UP000549971"/>
    </source>
</evidence>
<dbReference type="AlphaFoldDB" id="A0A7W9JEE1"/>
<proteinExistence type="predicted"/>
<dbReference type="EMBL" id="JACHMY010000001">
    <property type="protein sequence ID" value="MBB5840621.1"/>
    <property type="molecule type" value="Genomic_DNA"/>
</dbReference>
<dbReference type="Proteomes" id="UP000549971">
    <property type="component" value="Unassembled WGS sequence"/>
</dbReference>
<sequence>MTIRHRDLATLRARATLEPYAAAWAKVASAPAGSPAVPAPIESQAILEGLVFQALRWLYCPQEDSRFDSADPGDDSHWGLPGVMETVRIRPEADLLTVEIDPRARQSAVTLGMYLLPEIDEYGEWGEVGIPALRVRDIGDQLEFYRIGHRGAVRFRGVSAADFWDAHHWALDHSRGCIAANHPQAPSAVECERPEIFSPGQLRTTSSIMRHLGLLMDLGATGIDTWTNPRDRVIIEVELRTLTEARCARLIEDLCSPNLYLGLTAVKRPIPHLDGLLPCLVQLFDGSSRIDLRLTLSRPEEAPFEDWWRRPSRVP</sequence>
<evidence type="ECO:0000313" key="1">
    <source>
        <dbReference type="EMBL" id="MBB5840621.1"/>
    </source>
</evidence>
<gene>
    <name evidence="1" type="ORF">HDA39_007355</name>
</gene>
<organism evidence="1 2">
    <name type="scientific">Kribbella italica</name>
    <dbReference type="NCBI Taxonomy" id="1540520"/>
    <lineage>
        <taxon>Bacteria</taxon>
        <taxon>Bacillati</taxon>
        <taxon>Actinomycetota</taxon>
        <taxon>Actinomycetes</taxon>
        <taxon>Propionibacteriales</taxon>
        <taxon>Kribbellaceae</taxon>
        <taxon>Kribbella</taxon>
    </lineage>
</organism>
<protein>
    <submittedName>
        <fullName evidence="1">Uncharacterized protein</fullName>
    </submittedName>
</protein>
<keyword evidence="2" id="KW-1185">Reference proteome</keyword>
<name>A0A7W9JEE1_9ACTN</name>